<dbReference type="HOGENOM" id="CLU_1621886_0_0_1"/>
<protein>
    <submittedName>
        <fullName evidence="2">Uncharacterized protein</fullName>
    </submittedName>
</protein>
<feature type="region of interest" description="Disordered" evidence="1">
    <location>
        <begin position="1"/>
        <end position="27"/>
    </location>
</feature>
<feature type="compositionally biased region" description="Basic residues" evidence="1">
    <location>
        <begin position="8"/>
        <end position="17"/>
    </location>
</feature>
<sequence length="164" mass="18171">MIQNAKLLKAKAKRRGTIPKGESPSSSAIPTNCAKWILRSTLFDSYKYPLKSLARERGRKTKTTKLIADGIGSTWVQLERVNPSPSPTHSAQESEWDKAETVLKAATQCSREIESIRGTAPLGLDPNPFGWVILLLYDCRHLNWKLCLDYSNIKMAPLSGSGVT</sequence>
<dbReference type="AlphaFoldDB" id="M1DVL9"/>
<evidence type="ECO:0000256" key="1">
    <source>
        <dbReference type="SAM" id="MobiDB-lite"/>
    </source>
</evidence>
<reference evidence="2" key="2">
    <citation type="submission" date="2015-06" db="UniProtKB">
        <authorList>
            <consortium name="EnsemblPlants"/>
        </authorList>
    </citation>
    <scope>IDENTIFICATION</scope>
    <source>
        <strain evidence="2">DM1-3 516 R44</strain>
    </source>
</reference>
<dbReference type="EnsemblPlants" id="PGSC0003DMT400095111">
    <property type="protein sequence ID" value="PGSC0003DMT400095111"/>
    <property type="gene ID" value="PGSC0003DMG400044682"/>
</dbReference>
<evidence type="ECO:0000313" key="2">
    <source>
        <dbReference type="EnsemblPlants" id="PGSC0003DMT400095111"/>
    </source>
</evidence>
<reference evidence="3" key="1">
    <citation type="journal article" date="2011" name="Nature">
        <title>Genome sequence and analysis of the tuber crop potato.</title>
        <authorList>
            <consortium name="The Potato Genome Sequencing Consortium"/>
        </authorList>
    </citation>
    <scope>NUCLEOTIDE SEQUENCE [LARGE SCALE GENOMIC DNA]</scope>
    <source>
        <strain evidence="3">cv. DM1-3 516 R44</strain>
    </source>
</reference>
<organism evidence="2 3">
    <name type="scientific">Solanum tuberosum</name>
    <name type="common">Potato</name>
    <dbReference type="NCBI Taxonomy" id="4113"/>
    <lineage>
        <taxon>Eukaryota</taxon>
        <taxon>Viridiplantae</taxon>
        <taxon>Streptophyta</taxon>
        <taxon>Embryophyta</taxon>
        <taxon>Tracheophyta</taxon>
        <taxon>Spermatophyta</taxon>
        <taxon>Magnoliopsida</taxon>
        <taxon>eudicotyledons</taxon>
        <taxon>Gunneridae</taxon>
        <taxon>Pentapetalae</taxon>
        <taxon>asterids</taxon>
        <taxon>lamiids</taxon>
        <taxon>Solanales</taxon>
        <taxon>Solanaceae</taxon>
        <taxon>Solanoideae</taxon>
        <taxon>Solaneae</taxon>
        <taxon>Solanum</taxon>
    </lineage>
</organism>
<dbReference type="Proteomes" id="UP000011115">
    <property type="component" value="Unassembled WGS sequence"/>
</dbReference>
<name>M1DVL9_SOLTU</name>
<evidence type="ECO:0000313" key="3">
    <source>
        <dbReference type="Proteomes" id="UP000011115"/>
    </source>
</evidence>
<dbReference type="Gramene" id="PGSC0003DMT400095111">
    <property type="protein sequence ID" value="PGSC0003DMT400095111"/>
    <property type="gene ID" value="PGSC0003DMG400044682"/>
</dbReference>
<keyword evidence="3" id="KW-1185">Reference proteome</keyword>
<proteinExistence type="predicted"/>
<dbReference type="InParanoid" id="M1DVL9"/>
<accession>M1DVL9</accession>
<dbReference type="PaxDb" id="4113-PGSC0003DMT400095111"/>